<feature type="transmembrane region" description="Helical" evidence="1">
    <location>
        <begin position="20"/>
        <end position="40"/>
    </location>
</feature>
<evidence type="ECO:0000256" key="1">
    <source>
        <dbReference type="SAM" id="Phobius"/>
    </source>
</evidence>
<dbReference type="EMBL" id="KY684103">
    <property type="protein sequence ID" value="ARF10261.1"/>
    <property type="molecule type" value="Genomic_DNA"/>
</dbReference>
<protein>
    <submittedName>
        <fullName evidence="2">Uncharacterized protein</fullName>
    </submittedName>
</protein>
<name>A0A1V0SF10_9VIRU</name>
<accession>A0A1V0SF10</accession>
<keyword evidence="1" id="KW-1133">Transmembrane helix</keyword>
<reference evidence="2" key="1">
    <citation type="journal article" date="2017" name="Science">
        <title>Giant viruses with an expanded complement of translation system components.</title>
        <authorList>
            <person name="Schulz F."/>
            <person name="Yutin N."/>
            <person name="Ivanova N.N."/>
            <person name="Ortega D.R."/>
            <person name="Lee T.K."/>
            <person name="Vierheilig J."/>
            <person name="Daims H."/>
            <person name="Horn M."/>
            <person name="Wagner M."/>
            <person name="Jensen G.J."/>
            <person name="Kyrpides N.C."/>
            <person name="Koonin E.V."/>
            <person name="Woyke T."/>
        </authorList>
    </citation>
    <scope>NUCLEOTIDE SEQUENCE</scope>
    <source>
        <strain evidence="2">HKV1</strain>
    </source>
</reference>
<organism evidence="2">
    <name type="scientific">Hokovirus HKV1</name>
    <dbReference type="NCBI Taxonomy" id="1977638"/>
    <lineage>
        <taxon>Viruses</taxon>
        <taxon>Varidnaviria</taxon>
        <taxon>Bamfordvirae</taxon>
        <taxon>Nucleocytoviricota</taxon>
        <taxon>Megaviricetes</taxon>
        <taxon>Imitervirales</taxon>
        <taxon>Mimiviridae</taxon>
        <taxon>Klosneuvirinae</taxon>
        <taxon>Hokovirus</taxon>
    </lineage>
</organism>
<keyword evidence="1" id="KW-0472">Membrane</keyword>
<gene>
    <name evidence="2" type="ORF">Hokovirus_1_140</name>
</gene>
<keyword evidence="1" id="KW-0812">Transmembrane</keyword>
<sequence length="98" mass="11463">MGKNIYDKYSYLHFCTGSLAFYYNISLILWLILHILFEIIENSKKGIYFIDNYLTIWPGGKKSSDSLINSISDTIFGILGWIVAYYVNNYFDHENLQS</sequence>
<feature type="transmembrane region" description="Helical" evidence="1">
    <location>
        <begin position="67"/>
        <end position="87"/>
    </location>
</feature>
<evidence type="ECO:0000313" key="2">
    <source>
        <dbReference type="EMBL" id="ARF10261.1"/>
    </source>
</evidence>
<proteinExistence type="predicted"/>